<dbReference type="PANTHER" id="PTHR31662:SF68">
    <property type="entry name" value="DNA-BINDING STOREKEEPER PROTEIN TRANSCRIPTIONAL REGULATOR-LIKE PROTEIN-RELATED"/>
    <property type="match status" value="1"/>
</dbReference>
<accession>A0A087GTX0</accession>
<dbReference type="InterPro" id="IPR053933">
    <property type="entry name" value="GeBP-like_C"/>
</dbReference>
<dbReference type="GO" id="GO:0005634">
    <property type="term" value="C:nucleus"/>
    <property type="evidence" value="ECO:0007669"/>
    <property type="project" value="TreeGrafter"/>
</dbReference>
<evidence type="ECO:0000259" key="5">
    <source>
        <dbReference type="Pfam" id="PF04504"/>
    </source>
</evidence>
<comment type="similarity">
    <text evidence="1">Belongs to the GeBP family.</text>
</comment>
<reference evidence="8" key="1">
    <citation type="journal article" date="2015" name="Nat. Plants">
        <title>Genome expansion of Arabis alpina linked with retrotransposition and reduced symmetric DNA methylation.</title>
        <authorList>
            <person name="Willing E.M."/>
            <person name="Rawat V."/>
            <person name="Mandakova T."/>
            <person name="Maumus F."/>
            <person name="James G.V."/>
            <person name="Nordstroem K.J."/>
            <person name="Becker C."/>
            <person name="Warthmann N."/>
            <person name="Chica C."/>
            <person name="Szarzynska B."/>
            <person name="Zytnicki M."/>
            <person name="Albani M.C."/>
            <person name="Kiefer C."/>
            <person name="Bergonzi S."/>
            <person name="Castaings L."/>
            <person name="Mateos J.L."/>
            <person name="Berns M.C."/>
            <person name="Bujdoso N."/>
            <person name="Piofczyk T."/>
            <person name="de Lorenzo L."/>
            <person name="Barrero-Sicilia C."/>
            <person name="Mateos I."/>
            <person name="Piednoel M."/>
            <person name="Hagmann J."/>
            <person name="Chen-Min-Tao R."/>
            <person name="Iglesias-Fernandez R."/>
            <person name="Schuster S.C."/>
            <person name="Alonso-Blanco C."/>
            <person name="Roudier F."/>
            <person name="Carbonero P."/>
            <person name="Paz-Ares J."/>
            <person name="Davis S.J."/>
            <person name="Pecinka A."/>
            <person name="Quesneville H."/>
            <person name="Colot V."/>
            <person name="Lysak M.A."/>
            <person name="Weigel D."/>
            <person name="Coupland G."/>
            <person name="Schneeberger K."/>
        </authorList>
    </citation>
    <scope>NUCLEOTIDE SEQUENCE [LARGE SCALE GENOMIC DNA]</scope>
    <source>
        <strain evidence="8">cv. Pajares</strain>
    </source>
</reference>
<evidence type="ECO:0000256" key="1">
    <source>
        <dbReference type="ARBA" id="ARBA00010820"/>
    </source>
</evidence>
<evidence type="ECO:0000256" key="2">
    <source>
        <dbReference type="ARBA" id="ARBA00023015"/>
    </source>
</evidence>
<dbReference type="PANTHER" id="PTHR31662">
    <property type="entry name" value="BNAANNG10740D PROTEIN-RELATED"/>
    <property type="match status" value="1"/>
</dbReference>
<evidence type="ECO:0000313" key="7">
    <source>
        <dbReference type="EMBL" id="KFK33322.1"/>
    </source>
</evidence>
<evidence type="ECO:0000256" key="4">
    <source>
        <dbReference type="SAM" id="MobiDB-lite"/>
    </source>
</evidence>
<feature type="region of interest" description="Disordered" evidence="4">
    <location>
        <begin position="129"/>
        <end position="155"/>
    </location>
</feature>
<protein>
    <submittedName>
        <fullName evidence="7">Uncharacterized protein</fullName>
    </submittedName>
</protein>
<feature type="domain" description="Glabrous enhancer-binding protein-like DBD" evidence="5">
    <location>
        <begin position="29"/>
        <end position="114"/>
    </location>
</feature>
<feature type="domain" description="Glabrous enhancer-binding protein-like C-terminal" evidence="6">
    <location>
        <begin position="213"/>
        <end position="280"/>
    </location>
</feature>
<gene>
    <name evidence="7" type="ordered locus">AALP_Aa6g360000</name>
</gene>
<keyword evidence="3" id="KW-0804">Transcription</keyword>
<dbReference type="AlphaFoldDB" id="A0A087GTX0"/>
<dbReference type="OrthoDB" id="661680at2759"/>
<proteinExistence type="inferred from homology"/>
<dbReference type="InterPro" id="IPR053932">
    <property type="entry name" value="GeBP-like_DBD"/>
</dbReference>
<evidence type="ECO:0000313" key="8">
    <source>
        <dbReference type="Proteomes" id="UP000029120"/>
    </source>
</evidence>
<dbReference type="Proteomes" id="UP000029120">
    <property type="component" value="Chromosome 6"/>
</dbReference>
<dbReference type="GO" id="GO:0006355">
    <property type="term" value="P:regulation of DNA-templated transcription"/>
    <property type="evidence" value="ECO:0007669"/>
    <property type="project" value="InterPro"/>
</dbReference>
<evidence type="ECO:0000256" key="3">
    <source>
        <dbReference type="ARBA" id="ARBA00023163"/>
    </source>
</evidence>
<organism evidence="7 8">
    <name type="scientific">Arabis alpina</name>
    <name type="common">Alpine rock-cress</name>
    <dbReference type="NCBI Taxonomy" id="50452"/>
    <lineage>
        <taxon>Eukaryota</taxon>
        <taxon>Viridiplantae</taxon>
        <taxon>Streptophyta</taxon>
        <taxon>Embryophyta</taxon>
        <taxon>Tracheophyta</taxon>
        <taxon>Spermatophyta</taxon>
        <taxon>Magnoliopsida</taxon>
        <taxon>eudicotyledons</taxon>
        <taxon>Gunneridae</taxon>
        <taxon>Pentapetalae</taxon>
        <taxon>rosids</taxon>
        <taxon>malvids</taxon>
        <taxon>Brassicales</taxon>
        <taxon>Brassicaceae</taxon>
        <taxon>Arabideae</taxon>
        <taxon>Arabis</taxon>
    </lineage>
</organism>
<evidence type="ECO:0000259" key="6">
    <source>
        <dbReference type="Pfam" id="PF22757"/>
    </source>
</evidence>
<name>A0A087GTX0_ARAAL</name>
<dbReference type="Pfam" id="PF22757">
    <property type="entry name" value="GeBP-like_C"/>
    <property type="match status" value="1"/>
</dbReference>
<dbReference type="Pfam" id="PF04504">
    <property type="entry name" value="GeBP-like_DBD"/>
    <property type="match status" value="1"/>
</dbReference>
<keyword evidence="2" id="KW-0805">Transcription regulation</keyword>
<keyword evidence="8" id="KW-1185">Reference proteome</keyword>
<dbReference type="InterPro" id="IPR007592">
    <property type="entry name" value="GEBP"/>
</dbReference>
<dbReference type="EMBL" id="CM002874">
    <property type="protein sequence ID" value="KFK33322.1"/>
    <property type="molecule type" value="Genomic_DNA"/>
</dbReference>
<sequence length="282" mass="31419">MKRCSERTSRDVNTAKRAKSGACLSRRLSWIEADEIAILQGMINFHDDKGISPYEDRDSFFKFVEKEITMDVNKSQVFEKIRGLKRKYIDNRKKGSFSEDHEIECLGLANHIWGLDGLALDTTVKSKNDKKKNVESVQEDDDVGGEESGQKLVDEDDVLARSGEPLAKKDQVAEKAFGKRVLGEHVLANGIGGSGDKVEEDKEVGAPGGGVPDWFQKSVVFKFVASFGVAEHAIKERWSLFTAESKNALEDEWKSLDSKELEVVSQKITFMSKLAAMLAKAK</sequence>
<dbReference type="Gramene" id="KFK33322">
    <property type="protein sequence ID" value="KFK33322"/>
    <property type="gene ID" value="AALP_AA6G360000"/>
</dbReference>